<dbReference type="InterPro" id="IPR029060">
    <property type="entry name" value="PIN-like_dom_sf"/>
</dbReference>
<dbReference type="SUPFAM" id="SSF48452">
    <property type="entry name" value="TPR-like"/>
    <property type="match status" value="1"/>
</dbReference>
<feature type="repeat" description="TPR" evidence="5">
    <location>
        <begin position="318"/>
        <end position="351"/>
    </location>
</feature>
<keyword evidence="6" id="KW-0812">Transmembrane</keyword>
<accession>A0A2M7TAJ9</accession>
<dbReference type="PROSITE" id="PS50293">
    <property type="entry name" value="TPR_REGION"/>
    <property type="match status" value="1"/>
</dbReference>
<name>A0A2M7TAJ9_9ACTN</name>
<evidence type="ECO:0000256" key="2">
    <source>
        <dbReference type="ARBA" id="ARBA00022723"/>
    </source>
</evidence>
<dbReference type="Gene3D" id="3.40.50.1010">
    <property type="entry name" value="5'-nuclease"/>
    <property type="match status" value="1"/>
</dbReference>
<dbReference type="EMBL" id="PFNG01000033">
    <property type="protein sequence ID" value="PIZ41989.1"/>
    <property type="molecule type" value="Genomic_DNA"/>
</dbReference>
<keyword evidence="1" id="KW-0540">Nuclease</keyword>
<sequence length="375" mass="42230">MSKINKKRPIYVLDTNVLLYNPKAVYAFPNADVVIPDIVLGELDKIKTSRADRELRYRSRQISRILFELSEHGKLTDGIPFGKNSALRVMNFDPSKGNHDKFGSKNSDDRILSVVYQLKSESNGRPVTIVTNDLNMLLKAQTLEIKVEHPGEEFAYSGVKRALFRLKANKKPVWTTVAAVAIIALFMVLKQYPGVLGLQPTQAIPSGPADLMKQFSQYQSQYNALQAQKNSYEAILKKNPKDVTALYGLGNTYFDLAGVTQDQTNYQKAVDYYKKALDVDPSKSNIRTDMAVAYNYLGMTDIAMSELNKVVERDPSFFQAYFNLGVIKYQQNDLEHAKQFFQKVKEKAPAQSPFASQADDYLKQIDAQAKGAPKK</sequence>
<reference evidence="9" key="1">
    <citation type="submission" date="2017-09" db="EMBL/GenBank/DDBJ databases">
        <title>Depth-based differentiation of microbial function through sediment-hosted aquifers and enrichment of novel symbionts in the deep terrestrial subsurface.</title>
        <authorList>
            <person name="Probst A.J."/>
            <person name="Ladd B."/>
            <person name="Jarett J.K."/>
            <person name="Geller-Mcgrath D.E."/>
            <person name="Sieber C.M.K."/>
            <person name="Emerson J.B."/>
            <person name="Anantharaman K."/>
            <person name="Thomas B.C."/>
            <person name="Malmstrom R."/>
            <person name="Stieglmeier M."/>
            <person name="Klingl A."/>
            <person name="Woyke T."/>
            <person name="Ryan C.M."/>
            <person name="Banfield J.F."/>
        </authorList>
    </citation>
    <scope>NUCLEOTIDE SEQUENCE [LARGE SCALE GENOMIC DNA]</scope>
</reference>
<keyword evidence="6" id="KW-0472">Membrane</keyword>
<dbReference type="GO" id="GO:0016787">
    <property type="term" value="F:hydrolase activity"/>
    <property type="evidence" value="ECO:0007669"/>
    <property type="project" value="UniProtKB-KW"/>
</dbReference>
<keyword evidence="3" id="KW-0378">Hydrolase</keyword>
<feature type="repeat" description="TPR" evidence="5">
    <location>
        <begin position="250"/>
        <end position="283"/>
    </location>
</feature>
<feature type="transmembrane region" description="Helical" evidence="6">
    <location>
        <begin position="173"/>
        <end position="192"/>
    </location>
</feature>
<keyword evidence="6" id="KW-1133">Transmembrane helix</keyword>
<dbReference type="PANTHER" id="PTHR16161">
    <property type="entry name" value="TRANSCRIPTIONAL PROTEIN SWT1"/>
    <property type="match status" value="1"/>
</dbReference>
<dbReference type="RefSeq" id="WP_286677911.1">
    <property type="nucleotide sequence ID" value="NZ_MNXI01000045.1"/>
</dbReference>
<dbReference type="InterPro" id="IPR019734">
    <property type="entry name" value="TPR_rpt"/>
</dbReference>
<dbReference type="Pfam" id="PF13638">
    <property type="entry name" value="PIN_4"/>
    <property type="match status" value="1"/>
</dbReference>
<evidence type="ECO:0000256" key="3">
    <source>
        <dbReference type="ARBA" id="ARBA00022801"/>
    </source>
</evidence>
<dbReference type="SMART" id="SM00028">
    <property type="entry name" value="TPR"/>
    <property type="match status" value="3"/>
</dbReference>
<dbReference type="Pfam" id="PF13181">
    <property type="entry name" value="TPR_8"/>
    <property type="match status" value="1"/>
</dbReference>
<dbReference type="SMART" id="SM00670">
    <property type="entry name" value="PINc"/>
    <property type="match status" value="1"/>
</dbReference>
<protein>
    <recommendedName>
        <fullName evidence="7">PIN domain-containing protein</fullName>
    </recommendedName>
</protein>
<dbReference type="GO" id="GO:0046872">
    <property type="term" value="F:metal ion binding"/>
    <property type="evidence" value="ECO:0007669"/>
    <property type="project" value="UniProtKB-KW"/>
</dbReference>
<dbReference type="PANTHER" id="PTHR16161:SF0">
    <property type="entry name" value="TRANSCRIPTIONAL PROTEIN SWT1"/>
    <property type="match status" value="1"/>
</dbReference>
<evidence type="ECO:0000313" key="8">
    <source>
        <dbReference type="EMBL" id="PIZ41989.1"/>
    </source>
</evidence>
<dbReference type="CDD" id="cd09883">
    <property type="entry name" value="PIN_VapC_PhoHL-ATPase"/>
    <property type="match status" value="1"/>
</dbReference>
<dbReference type="SUPFAM" id="SSF88723">
    <property type="entry name" value="PIN domain-like"/>
    <property type="match status" value="1"/>
</dbReference>
<dbReference type="InterPro" id="IPR011990">
    <property type="entry name" value="TPR-like_helical_dom_sf"/>
</dbReference>
<dbReference type="InterPro" id="IPR002716">
    <property type="entry name" value="PIN_dom"/>
</dbReference>
<dbReference type="AlphaFoldDB" id="A0A2M7TAJ9"/>
<dbReference type="InterPro" id="IPR052626">
    <property type="entry name" value="SWT1_Regulator"/>
</dbReference>
<dbReference type="PROSITE" id="PS50005">
    <property type="entry name" value="TPR"/>
    <property type="match status" value="2"/>
</dbReference>
<proteinExistence type="predicted"/>
<dbReference type="Pfam" id="PF06552">
    <property type="entry name" value="TOM20_plant"/>
    <property type="match status" value="1"/>
</dbReference>
<comment type="caution">
    <text evidence="8">The sequence shown here is derived from an EMBL/GenBank/DDBJ whole genome shotgun (WGS) entry which is preliminary data.</text>
</comment>
<gene>
    <name evidence="8" type="ORF">COY37_01165</name>
</gene>
<organism evidence="8 9">
    <name type="scientific">Candidatus Aquicultor secundus</name>
    <dbReference type="NCBI Taxonomy" id="1973895"/>
    <lineage>
        <taxon>Bacteria</taxon>
        <taxon>Bacillati</taxon>
        <taxon>Actinomycetota</taxon>
        <taxon>Candidatus Aquicultoria</taxon>
        <taxon>Candidatus Aquicultorales</taxon>
        <taxon>Candidatus Aquicultoraceae</taxon>
        <taxon>Candidatus Aquicultor</taxon>
    </lineage>
</organism>
<feature type="domain" description="PIN" evidence="7">
    <location>
        <begin position="9"/>
        <end position="138"/>
    </location>
</feature>
<evidence type="ECO:0000313" key="9">
    <source>
        <dbReference type="Proteomes" id="UP000230956"/>
    </source>
</evidence>
<evidence type="ECO:0000259" key="7">
    <source>
        <dbReference type="SMART" id="SM00670"/>
    </source>
</evidence>
<dbReference type="Gene3D" id="1.25.40.10">
    <property type="entry name" value="Tetratricopeptide repeat domain"/>
    <property type="match status" value="1"/>
</dbReference>
<keyword evidence="4" id="KW-0460">Magnesium</keyword>
<evidence type="ECO:0000256" key="5">
    <source>
        <dbReference type="PROSITE-ProRule" id="PRU00339"/>
    </source>
</evidence>
<keyword evidence="2" id="KW-0479">Metal-binding</keyword>
<evidence type="ECO:0000256" key="1">
    <source>
        <dbReference type="ARBA" id="ARBA00022722"/>
    </source>
</evidence>
<dbReference type="GO" id="GO:0004518">
    <property type="term" value="F:nuclease activity"/>
    <property type="evidence" value="ECO:0007669"/>
    <property type="project" value="UniProtKB-KW"/>
</dbReference>
<evidence type="ECO:0000256" key="6">
    <source>
        <dbReference type="SAM" id="Phobius"/>
    </source>
</evidence>
<keyword evidence="5" id="KW-0802">TPR repeat</keyword>
<evidence type="ECO:0000256" key="4">
    <source>
        <dbReference type="ARBA" id="ARBA00022842"/>
    </source>
</evidence>
<dbReference type="Proteomes" id="UP000230956">
    <property type="component" value="Unassembled WGS sequence"/>
</dbReference>